<sequence>MMAFARLLEHRPDEDDFKPVRPTLRTSRPTSWSGERRPLSSKSIETNQLRKKRRRRLATDGEVLEKGNAGGSQHWRRLTCKAMVSWSQLLRHRSDDEDFKKENINFRPAFGSLKSQQPSQDKHLTRHGNKRQPRSEKDILSSSRKHKQGPPRLKLIRRLKELGEDEADIEALFDQWFLNRKEDLRPRRGQCACGQQRLRYHFHILNRLTGGRTRVGSSCISRFRRRFEKTSPIADKNEGIGTPFAIGPDVGTGNGQGCDDFKTPHSPPGNSNTNAFDKTPHKGRSTNTLSRKDKTWIRLF</sequence>
<organism evidence="2 3">
    <name type="scientific">Patiria miniata</name>
    <name type="common">Bat star</name>
    <name type="synonym">Asterina miniata</name>
    <dbReference type="NCBI Taxonomy" id="46514"/>
    <lineage>
        <taxon>Eukaryota</taxon>
        <taxon>Metazoa</taxon>
        <taxon>Echinodermata</taxon>
        <taxon>Eleutherozoa</taxon>
        <taxon>Asterozoa</taxon>
        <taxon>Asteroidea</taxon>
        <taxon>Valvatacea</taxon>
        <taxon>Valvatida</taxon>
        <taxon>Asterinidae</taxon>
        <taxon>Patiria</taxon>
    </lineage>
</organism>
<feature type="region of interest" description="Disordered" evidence="1">
    <location>
        <begin position="234"/>
        <end position="292"/>
    </location>
</feature>
<feature type="region of interest" description="Disordered" evidence="1">
    <location>
        <begin position="15"/>
        <end position="74"/>
    </location>
</feature>
<dbReference type="Proteomes" id="UP000887568">
    <property type="component" value="Unplaced"/>
</dbReference>
<feature type="region of interest" description="Disordered" evidence="1">
    <location>
        <begin position="107"/>
        <end position="152"/>
    </location>
</feature>
<reference evidence="2" key="1">
    <citation type="submission" date="2022-11" db="UniProtKB">
        <authorList>
            <consortium name="EnsemblMetazoa"/>
        </authorList>
    </citation>
    <scope>IDENTIFICATION</scope>
</reference>
<dbReference type="OMA" id="NINFRPA"/>
<feature type="compositionally biased region" description="Polar residues" evidence="1">
    <location>
        <begin position="24"/>
        <end position="33"/>
    </location>
</feature>
<keyword evidence="3" id="KW-1185">Reference proteome</keyword>
<dbReference type="OrthoDB" id="10497645at2759"/>
<name>A0A914AA41_PATMI</name>
<dbReference type="RefSeq" id="XP_038060633.1">
    <property type="nucleotide sequence ID" value="XM_038204705.1"/>
</dbReference>
<evidence type="ECO:0000256" key="1">
    <source>
        <dbReference type="SAM" id="MobiDB-lite"/>
    </source>
</evidence>
<dbReference type="GeneID" id="119731532"/>
<dbReference type="AlphaFoldDB" id="A0A914AA41"/>
<dbReference type="EnsemblMetazoa" id="XM_038204705.1">
    <property type="protein sequence ID" value="XP_038060633.1"/>
    <property type="gene ID" value="LOC119731532"/>
</dbReference>
<protein>
    <submittedName>
        <fullName evidence="2">Uncharacterized protein</fullName>
    </submittedName>
</protein>
<proteinExistence type="predicted"/>
<feature type="compositionally biased region" description="Basic residues" evidence="1">
    <location>
        <begin position="143"/>
        <end position="152"/>
    </location>
</feature>
<evidence type="ECO:0000313" key="3">
    <source>
        <dbReference type="Proteomes" id="UP000887568"/>
    </source>
</evidence>
<evidence type="ECO:0000313" key="2">
    <source>
        <dbReference type="EnsemblMetazoa" id="XP_038060633.1"/>
    </source>
</evidence>
<accession>A0A914AA41</accession>